<evidence type="ECO:0000256" key="7">
    <source>
        <dbReference type="SAM" id="Phobius"/>
    </source>
</evidence>
<evidence type="ECO:0000256" key="2">
    <source>
        <dbReference type="ARBA" id="ARBA00009045"/>
    </source>
</evidence>
<evidence type="ECO:0000256" key="1">
    <source>
        <dbReference type="ARBA" id="ARBA00004141"/>
    </source>
</evidence>
<dbReference type="Proteomes" id="UP000193648">
    <property type="component" value="Unassembled WGS sequence"/>
</dbReference>
<evidence type="ECO:0000256" key="5">
    <source>
        <dbReference type="ARBA" id="ARBA00022989"/>
    </source>
</evidence>
<dbReference type="SUPFAM" id="SSF144091">
    <property type="entry name" value="Rhomboid-like"/>
    <property type="match status" value="1"/>
</dbReference>
<accession>A0A1Y2GGM9</accession>
<dbReference type="Pfam" id="PF01694">
    <property type="entry name" value="Rhomboid"/>
    <property type="match status" value="1"/>
</dbReference>
<feature type="transmembrane region" description="Helical" evidence="7">
    <location>
        <begin position="47"/>
        <end position="73"/>
    </location>
</feature>
<dbReference type="FunCoup" id="A0A1Y2GGM9">
    <property type="interactions" value="357"/>
</dbReference>
<name>A0A1Y2GGM9_9FUNG</name>
<reference evidence="9 10" key="1">
    <citation type="submission" date="2016-07" db="EMBL/GenBank/DDBJ databases">
        <title>Pervasive Adenine N6-methylation of Active Genes in Fungi.</title>
        <authorList>
            <consortium name="DOE Joint Genome Institute"/>
            <person name="Mondo S.J."/>
            <person name="Dannebaum R.O."/>
            <person name="Kuo R.C."/>
            <person name="Labutti K."/>
            <person name="Haridas S."/>
            <person name="Kuo A."/>
            <person name="Salamov A."/>
            <person name="Ahrendt S.R."/>
            <person name="Lipzen A."/>
            <person name="Sullivan W."/>
            <person name="Andreopoulos W.B."/>
            <person name="Clum A."/>
            <person name="Lindquist E."/>
            <person name="Daum C."/>
            <person name="Ramamoorthy G.K."/>
            <person name="Gryganskyi A."/>
            <person name="Culley D."/>
            <person name="Magnuson J.K."/>
            <person name="James T.Y."/>
            <person name="O'Malley M.A."/>
            <person name="Stajich J.E."/>
            <person name="Spatafora J.W."/>
            <person name="Visel A."/>
            <person name="Grigoriev I.V."/>
        </authorList>
    </citation>
    <scope>NUCLEOTIDE SEQUENCE [LARGE SCALE GENOMIC DNA]</scope>
    <source>
        <strain evidence="9 10">NRRL 3116</strain>
    </source>
</reference>
<dbReference type="FunFam" id="1.20.1540.10:FF:000012">
    <property type="entry name" value="Rhomboid family protein"/>
    <property type="match status" value="1"/>
</dbReference>
<dbReference type="GO" id="GO:0016020">
    <property type="term" value="C:membrane"/>
    <property type="evidence" value="ECO:0007669"/>
    <property type="project" value="UniProtKB-SubCell"/>
</dbReference>
<dbReference type="InterPro" id="IPR035952">
    <property type="entry name" value="Rhomboid-like_sf"/>
</dbReference>
<dbReference type="RefSeq" id="XP_021879269.1">
    <property type="nucleotide sequence ID" value="XM_022020927.1"/>
</dbReference>
<organism evidence="9 10">
    <name type="scientific">Lobosporangium transversale</name>
    <dbReference type="NCBI Taxonomy" id="64571"/>
    <lineage>
        <taxon>Eukaryota</taxon>
        <taxon>Fungi</taxon>
        <taxon>Fungi incertae sedis</taxon>
        <taxon>Mucoromycota</taxon>
        <taxon>Mortierellomycotina</taxon>
        <taxon>Mortierellomycetes</taxon>
        <taxon>Mortierellales</taxon>
        <taxon>Mortierellaceae</taxon>
        <taxon>Lobosporangium</taxon>
    </lineage>
</organism>
<evidence type="ECO:0000256" key="3">
    <source>
        <dbReference type="ARBA" id="ARBA00022692"/>
    </source>
</evidence>
<keyword evidence="5 7" id="KW-1133">Transmembrane helix</keyword>
<evidence type="ECO:0000256" key="4">
    <source>
        <dbReference type="ARBA" id="ARBA00022801"/>
    </source>
</evidence>
<dbReference type="PANTHER" id="PTHR43731:SF14">
    <property type="entry name" value="PRESENILIN-ASSOCIATED RHOMBOID-LIKE PROTEIN, MITOCHONDRIAL"/>
    <property type="match status" value="1"/>
</dbReference>
<keyword evidence="10" id="KW-1185">Reference proteome</keyword>
<gene>
    <name evidence="9" type="ORF">BCR41DRAFT_308704</name>
</gene>
<dbReference type="Gene3D" id="1.20.1540.10">
    <property type="entry name" value="Rhomboid-like"/>
    <property type="match status" value="1"/>
</dbReference>
<protein>
    <recommendedName>
        <fullName evidence="8">Peptidase S54 rhomboid domain-containing protein</fullName>
    </recommendedName>
</protein>
<dbReference type="InterPro" id="IPR050925">
    <property type="entry name" value="Rhomboid_protease_S54"/>
</dbReference>
<keyword evidence="6 7" id="KW-0472">Membrane</keyword>
<keyword evidence="3 7" id="KW-0812">Transmembrane</keyword>
<evidence type="ECO:0000313" key="10">
    <source>
        <dbReference type="Proteomes" id="UP000193648"/>
    </source>
</evidence>
<feature type="domain" description="Peptidase S54 rhomboid" evidence="8">
    <location>
        <begin position="46"/>
        <end position="191"/>
    </location>
</feature>
<dbReference type="GO" id="GO:0006465">
    <property type="term" value="P:signal peptide processing"/>
    <property type="evidence" value="ECO:0007669"/>
    <property type="project" value="TreeGrafter"/>
</dbReference>
<keyword evidence="4" id="KW-0378">Hydrolase</keyword>
<dbReference type="GeneID" id="33562771"/>
<dbReference type="PANTHER" id="PTHR43731">
    <property type="entry name" value="RHOMBOID PROTEASE"/>
    <property type="match status" value="1"/>
</dbReference>
<feature type="transmembrane region" description="Helical" evidence="7">
    <location>
        <begin position="140"/>
        <end position="161"/>
    </location>
</feature>
<comment type="similarity">
    <text evidence="2">Belongs to the peptidase S54 family.</text>
</comment>
<comment type="subcellular location">
    <subcellularLocation>
        <location evidence="1">Membrane</location>
        <topology evidence="1">Multi-pass membrane protein</topology>
    </subcellularLocation>
</comment>
<dbReference type="GO" id="GO:0004252">
    <property type="term" value="F:serine-type endopeptidase activity"/>
    <property type="evidence" value="ECO:0007669"/>
    <property type="project" value="InterPro"/>
</dbReference>
<dbReference type="OrthoDB" id="10260614at2759"/>
<dbReference type="EMBL" id="MCFF01000031">
    <property type="protein sequence ID" value="ORZ10362.1"/>
    <property type="molecule type" value="Genomic_DNA"/>
</dbReference>
<evidence type="ECO:0000256" key="6">
    <source>
        <dbReference type="ARBA" id="ARBA00023136"/>
    </source>
</evidence>
<dbReference type="InterPro" id="IPR022764">
    <property type="entry name" value="Peptidase_S54_rhomboid_dom"/>
</dbReference>
<feature type="transmembrane region" description="Helical" evidence="7">
    <location>
        <begin position="85"/>
        <end position="105"/>
    </location>
</feature>
<evidence type="ECO:0000259" key="8">
    <source>
        <dbReference type="Pfam" id="PF01694"/>
    </source>
</evidence>
<comment type="caution">
    <text evidence="9">The sequence shown here is derived from an EMBL/GenBank/DDBJ whole genome shotgun (WGS) entry which is preliminary data.</text>
</comment>
<feature type="transmembrane region" description="Helical" evidence="7">
    <location>
        <begin position="117"/>
        <end position="134"/>
    </location>
</feature>
<evidence type="ECO:0000313" key="9">
    <source>
        <dbReference type="EMBL" id="ORZ10362.1"/>
    </source>
</evidence>
<sequence length="268" mass="29970">MELTPAERTIWAIIGLNSIVFGAWKVPRLTPFMERWFMHHPAHGKSITLLTSIFSHQHFWHFGLNMFALHSFAMPLHEHMGREQFLAFYLTTGLTASLASHLFTVARVSWAKMIPSLGASGALFGCLSSIAYLYPNASAYIIFLPFLSFKMPVAVGAMMALDLAGVIRNWRIFDHYAHLAGSTFGLAYIYAGKDCMWSPLQQKAIELNKDTYLFGKLNSKSPAQTDVTGSLGNGNADMEGRSAKEIAVARYNKIKAWWDIKRSGGDRE</sequence>
<dbReference type="AlphaFoldDB" id="A0A1Y2GGM9"/>
<proteinExistence type="inferred from homology"/>
<dbReference type="InParanoid" id="A0A1Y2GGM9"/>
<feature type="transmembrane region" description="Helical" evidence="7">
    <location>
        <begin position="6"/>
        <end position="26"/>
    </location>
</feature>
<dbReference type="STRING" id="64571.A0A1Y2GGM9"/>